<proteinExistence type="predicted"/>
<evidence type="ECO:0000313" key="2">
    <source>
        <dbReference type="Proteomes" id="UP001057402"/>
    </source>
</evidence>
<gene>
    <name evidence="1" type="ORF">MLD38_009715</name>
</gene>
<comment type="caution">
    <text evidence="1">The sequence shown here is derived from an EMBL/GenBank/DDBJ whole genome shotgun (WGS) entry which is preliminary data.</text>
</comment>
<organism evidence="1 2">
    <name type="scientific">Melastoma candidum</name>
    <dbReference type="NCBI Taxonomy" id="119954"/>
    <lineage>
        <taxon>Eukaryota</taxon>
        <taxon>Viridiplantae</taxon>
        <taxon>Streptophyta</taxon>
        <taxon>Embryophyta</taxon>
        <taxon>Tracheophyta</taxon>
        <taxon>Spermatophyta</taxon>
        <taxon>Magnoliopsida</taxon>
        <taxon>eudicotyledons</taxon>
        <taxon>Gunneridae</taxon>
        <taxon>Pentapetalae</taxon>
        <taxon>rosids</taxon>
        <taxon>malvids</taxon>
        <taxon>Myrtales</taxon>
        <taxon>Melastomataceae</taxon>
        <taxon>Melastomatoideae</taxon>
        <taxon>Melastomateae</taxon>
        <taxon>Melastoma</taxon>
    </lineage>
</organism>
<dbReference type="EMBL" id="CM042882">
    <property type="protein sequence ID" value="KAI4383936.1"/>
    <property type="molecule type" value="Genomic_DNA"/>
</dbReference>
<protein>
    <submittedName>
        <fullName evidence="1">Uncharacterized protein</fullName>
    </submittedName>
</protein>
<sequence>MREPAMHQPDSKSAEEKRRSREGKSDVGRTRVKMRDLQSLLRSEGIYDLPSKPLNCNAASDFLHCGMEVFSRVTDVRSGGSRSKVNDERDSLVVDKRQALFEPGLNFHHLSPSRLTSNEGLKQADEPKEVAMPPSLTQDNSSKVAAGSGGFSFDLNLEDVPTSTNQNPFYPYKNLDQPTVSECGSTTGPVEEKDPLMVWNAMKQNGLLSSSHGGIPVPKQNSRKRKNCTHEKQLELAKKEEVDRFVRIAAPSGLLNELNPGIINHVRNRKQVHAIIEALVKSERSANGNVEIQQPNNWKGRKDNVGCPRLISKSVSFESGEQCKDSNWEHLRGLVNKRFHLNPNTIFQEDDLALRLSLSTDEASHMPRSVPDENPLSFSSVDALSMRAARIASHWLGLMHRDIKARLTALQQSKRRVQEVIRAELPCLLSKKFSSNPVKHPYFGEETSAGCSNADIHRLKWTALFQKVEKELAEEGQKLEIWLSQVREMRRHCERGLQVAHCSMAQSVENHFPAEFSSRPGTAENSERELAMRAAAASIYSTCNFLLADEHASCC</sequence>
<dbReference type="Proteomes" id="UP001057402">
    <property type="component" value="Chromosome 3"/>
</dbReference>
<keyword evidence="2" id="KW-1185">Reference proteome</keyword>
<evidence type="ECO:0000313" key="1">
    <source>
        <dbReference type="EMBL" id="KAI4383936.1"/>
    </source>
</evidence>
<reference evidence="2" key="1">
    <citation type="journal article" date="2023" name="Front. Plant Sci.">
        <title>Chromosomal-level genome assembly of Melastoma candidum provides insights into trichome evolution.</title>
        <authorList>
            <person name="Zhong Y."/>
            <person name="Wu W."/>
            <person name="Sun C."/>
            <person name="Zou P."/>
            <person name="Liu Y."/>
            <person name="Dai S."/>
            <person name="Zhou R."/>
        </authorList>
    </citation>
    <scope>NUCLEOTIDE SEQUENCE [LARGE SCALE GENOMIC DNA]</scope>
</reference>
<accession>A0ACB9S0E0</accession>
<name>A0ACB9S0E0_9MYRT</name>